<dbReference type="GO" id="GO:0009252">
    <property type="term" value="P:peptidoglycan biosynthetic process"/>
    <property type="evidence" value="ECO:0007669"/>
    <property type="project" value="UniProtKB-UniRule"/>
</dbReference>
<proteinExistence type="inferred from homology"/>
<comment type="similarity">
    <text evidence="10">Belongs to the MurCDEF family. MurF subfamily.</text>
</comment>
<dbReference type="InterPro" id="IPR004101">
    <property type="entry name" value="Mur_ligase_C"/>
</dbReference>
<dbReference type="InterPro" id="IPR005863">
    <property type="entry name" value="UDP-N-AcMur_synth"/>
</dbReference>
<comment type="catalytic activity">
    <reaction evidence="10 11">
        <text>D-alanyl-D-alanine + UDP-N-acetyl-alpha-D-muramoyl-L-alanyl-gamma-D-glutamyl-meso-2,6-diaminopimelate + ATP = UDP-N-acetyl-alpha-D-muramoyl-L-alanyl-gamma-D-glutamyl-meso-2,6-diaminopimeloyl-D-alanyl-D-alanine + ADP + phosphate + H(+)</text>
        <dbReference type="Rhea" id="RHEA:28374"/>
        <dbReference type="ChEBI" id="CHEBI:15378"/>
        <dbReference type="ChEBI" id="CHEBI:30616"/>
        <dbReference type="ChEBI" id="CHEBI:43474"/>
        <dbReference type="ChEBI" id="CHEBI:57822"/>
        <dbReference type="ChEBI" id="CHEBI:61386"/>
        <dbReference type="ChEBI" id="CHEBI:83905"/>
        <dbReference type="ChEBI" id="CHEBI:456216"/>
        <dbReference type="EC" id="6.3.2.10"/>
    </reaction>
</comment>
<keyword evidence="2 10" id="KW-0436">Ligase</keyword>
<dbReference type="GO" id="GO:0047480">
    <property type="term" value="F:UDP-N-acetylmuramoyl-tripeptide-D-alanyl-D-alanine ligase activity"/>
    <property type="evidence" value="ECO:0007669"/>
    <property type="project" value="UniProtKB-UniRule"/>
</dbReference>
<dbReference type="Pfam" id="PF02875">
    <property type="entry name" value="Mur_ligase_C"/>
    <property type="match status" value="1"/>
</dbReference>
<dbReference type="InterPro" id="IPR051046">
    <property type="entry name" value="MurCDEF_CellWall_CoF430Synth"/>
</dbReference>
<organism evidence="15 16">
    <name type="scientific">Candidatus Phycosocius bacilliformis</name>
    <dbReference type="NCBI Taxonomy" id="1445552"/>
    <lineage>
        <taxon>Bacteria</taxon>
        <taxon>Pseudomonadati</taxon>
        <taxon>Pseudomonadota</taxon>
        <taxon>Alphaproteobacteria</taxon>
        <taxon>Caulobacterales</taxon>
        <taxon>Caulobacterales incertae sedis</taxon>
        <taxon>Candidatus Phycosocius</taxon>
    </lineage>
</organism>
<dbReference type="GO" id="GO:0051301">
    <property type="term" value="P:cell division"/>
    <property type="evidence" value="ECO:0007669"/>
    <property type="project" value="UniProtKB-KW"/>
</dbReference>
<dbReference type="PANTHER" id="PTHR43024">
    <property type="entry name" value="UDP-N-ACETYLMURAMOYL-TRIPEPTIDE--D-ALANYL-D-ALANINE LIGASE"/>
    <property type="match status" value="1"/>
</dbReference>
<evidence type="ECO:0000256" key="11">
    <source>
        <dbReference type="RuleBase" id="RU004136"/>
    </source>
</evidence>
<evidence type="ECO:0000256" key="7">
    <source>
        <dbReference type="ARBA" id="ARBA00022984"/>
    </source>
</evidence>
<dbReference type="AlphaFoldDB" id="A0A2P2EC96"/>
<evidence type="ECO:0000259" key="13">
    <source>
        <dbReference type="Pfam" id="PF02875"/>
    </source>
</evidence>
<evidence type="ECO:0000256" key="4">
    <source>
        <dbReference type="ARBA" id="ARBA00022741"/>
    </source>
</evidence>
<evidence type="ECO:0000256" key="2">
    <source>
        <dbReference type="ARBA" id="ARBA00022598"/>
    </source>
</evidence>
<dbReference type="Gene3D" id="3.40.1190.10">
    <property type="entry name" value="Mur-like, catalytic domain"/>
    <property type="match status" value="1"/>
</dbReference>
<evidence type="ECO:0000256" key="9">
    <source>
        <dbReference type="ARBA" id="ARBA00023316"/>
    </source>
</evidence>
<accession>A0A2P2EC96</accession>
<feature type="domain" description="Mur ligase N-terminal catalytic" evidence="12">
    <location>
        <begin position="25"/>
        <end position="71"/>
    </location>
</feature>
<comment type="caution">
    <text evidence="15">The sequence shown here is derived from an EMBL/GenBank/DDBJ whole genome shotgun (WGS) entry which is preliminary data.</text>
</comment>
<dbReference type="InterPro" id="IPR013221">
    <property type="entry name" value="Mur_ligase_cen"/>
</dbReference>
<dbReference type="HAMAP" id="MF_02019">
    <property type="entry name" value="MurF"/>
    <property type="match status" value="1"/>
</dbReference>
<dbReference type="Pfam" id="PF01225">
    <property type="entry name" value="Mur_ligase"/>
    <property type="match status" value="1"/>
</dbReference>
<evidence type="ECO:0000256" key="8">
    <source>
        <dbReference type="ARBA" id="ARBA00023306"/>
    </source>
</evidence>
<comment type="subcellular location">
    <subcellularLocation>
        <location evidence="10 11">Cytoplasm</location>
    </subcellularLocation>
</comment>
<dbReference type="Proteomes" id="UP000245086">
    <property type="component" value="Unassembled WGS sequence"/>
</dbReference>
<dbReference type="GO" id="GO:0008360">
    <property type="term" value="P:regulation of cell shape"/>
    <property type="evidence" value="ECO:0007669"/>
    <property type="project" value="UniProtKB-KW"/>
</dbReference>
<keyword evidence="3 10" id="KW-0132">Cell division</keyword>
<keyword evidence="9 10" id="KW-0961">Cell wall biogenesis/degradation</keyword>
<dbReference type="NCBIfam" id="TIGR01143">
    <property type="entry name" value="murF"/>
    <property type="match status" value="1"/>
</dbReference>
<keyword evidence="7 10" id="KW-0573">Peptidoglycan synthesis</keyword>
<dbReference type="GO" id="GO:0005737">
    <property type="term" value="C:cytoplasm"/>
    <property type="evidence" value="ECO:0007669"/>
    <property type="project" value="UniProtKB-SubCell"/>
</dbReference>
<evidence type="ECO:0000256" key="3">
    <source>
        <dbReference type="ARBA" id="ARBA00022618"/>
    </source>
</evidence>
<comment type="pathway">
    <text evidence="10 11">Cell wall biogenesis; peptidoglycan biosynthesis.</text>
</comment>
<keyword evidence="5 10" id="KW-0067">ATP-binding</keyword>
<dbReference type="Gene3D" id="3.90.190.20">
    <property type="entry name" value="Mur ligase, C-terminal domain"/>
    <property type="match status" value="1"/>
</dbReference>
<gene>
    <name evidence="10 15" type="primary">murF</name>
    <name evidence="15" type="ORF">PbB2_02361</name>
</gene>
<keyword evidence="1 10" id="KW-0963">Cytoplasm</keyword>
<feature type="domain" description="Mur ligase central" evidence="14">
    <location>
        <begin position="108"/>
        <end position="297"/>
    </location>
</feature>
<dbReference type="InterPro" id="IPR035911">
    <property type="entry name" value="MurE/MurF_N"/>
</dbReference>
<dbReference type="InterPro" id="IPR000713">
    <property type="entry name" value="Mur_ligase_N"/>
</dbReference>
<dbReference type="GO" id="GO:0071555">
    <property type="term" value="P:cell wall organization"/>
    <property type="evidence" value="ECO:0007669"/>
    <property type="project" value="UniProtKB-KW"/>
</dbReference>
<keyword evidence="8 10" id="KW-0131">Cell cycle</keyword>
<dbReference type="SUPFAM" id="SSF63418">
    <property type="entry name" value="MurE/MurF N-terminal domain"/>
    <property type="match status" value="1"/>
</dbReference>
<dbReference type="RefSeq" id="WP_238164993.1">
    <property type="nucleotide sequence ID" value="NZ_BFBR01000007.1"/>
</dbReference>
<evidence type="ECO:0000256" key="1">
    <source>
        <dbReference type="ARBA" id="ARBA00022490"/>
    </source>
</evidence>
<protein>
    <recommendedName>
        <fullName evidence="10 11">UDP-N-acetylmuramoyl-tripeptide--D-alanyl-D-alanine ligase</fullName>
        <ecNumber evidence="10 11">6.3.2.10</ecNumber>
    </recommendedName>
    <alternativeName>
        <fullName evidence="10">D-alanyl-D-alanine-adding enzyme</fullName>
    </alternativeName>
</protein>
<keyword evidence="16" id="KW-1185">Reference proteome</keyword>
<dbReference type="SUPFAM" id="SSF53244">
    <property type="entry name" value="MurD-like peptide ligases, peptide-binding domain"/>
    <property type="match status" value="1"/>
</dbReference>
<evidence type="ECO:0000259" key="14">
    <source>
        <dbReference type="Pfam" id="PF08245"/>
    </source>
</evidence>
<keyword evidence="6 10" id="KW-0133">Cell shape</keyword>
<dbReference type="PANTHER" id="PTHR43024:SF1">
    <property type="entry name" value="UDP-N-ACETYLMURAMOYL-TRIPEPTIDE--D-ALANYL-D-ALANINE LIGASE"/>
    <property type="match status" value="1"/>
</dbReference>
<dbReference type="SUPFAM" id="SSF53623">
    <property type="entry name" value="MurD-like peptide ligases, catalytic domain"/>
    <property type="match status" value="1"/>
</dbReference>
<reference evidence="15 16" key="1">
    <citation type="journal article" date="2018" name="Genome Announc.">
        <title>Draft Genome Sequence of "Candidatus Phycosocius bacilliformis," an Alphaproteobacterial Ectosymbiont of the Hydrocarbon-Producing Green Alga Botryococcus braunii.</title>
        <authorList>
            <person name="Tanabe Y."/>
            <person name="Yamaguchi H."/>
            <person name="Watanabe M.M."/>
        </authorList>
    </citation>
    <scope>NUCLEOTIDE SEQUENCE [LARGE SCALE GENOMIC DNA]</scope>
    <source>
        <strain evidence="15 16">BOTRYCO-2</strain>
    </source>
</reference>
<evidence type="ECO:0000313" key="16">
    <source>
        <dbReference type="Proteomes" id="UP000245086"/>
    </source>
</evidence>
<dbReference type="EMBL" id="BFBR01000007">
    <property type="protein sequence ID" value="GBF58673.1"/>
    <property type="molecule type" value="Genomic_DNA"/>
</dbReference>
<evidence type="ECO:0000256" key="5">
    <source>
        <dbReference type="ARBA" id="ARBA00022840"/>
    </source>
</evidence>
<dbReference type="GO" id="GO:0005524">
    <property type="term" value="F:ATP binding"/>
    <property type="evidence" value="ECO:0007669"/>
    <property type="project" value="UniProtKB-UniRule"/>
</dbReference>
<comment type="function">
    <text evidence="10 11">Involved in cell wall formation. Catalyzes the final step in the synthesis of UDP-N-acetylmuramoyl-pentapeptide, the precursor of murein.</text>
</comment>
<feature type="binding site" evidence="10">
    <location>
        <begin position="110"/>
        <end position="116"/>
    </location>
    <ligand>
        <name>ATP</name>
        <dbReference type="ChEBI" id="CHEBI:30616"/>
    </ligand>
</feature>
<dbReference type="InterPro" id="IPR036565">
    <property type="entry name" value="Mur-like_cat_sf"/>
</dbReference>
<name>A0A2P2EC96_9PROT</name>
<dbReference type="Gene3D" id="3.40.1390.10">
    <property type="entry name" value="MurE/MurF, N-terminal domain"/>
    <property type="match status" value="1"/>
</dbReference>
<dbReference type="EC" id="6.3.2.10" evidence="10 11"/>
<evidence type="ECO:0000256" key="6">
    <source>
        <dbReference type="ARBA" id="ARBA00022960"/>
    </source>
</evidence>
<keyword evidence="4 10" id="KW-0547">Nucleotide-binding</keyword>
<sequence>MTEPLWTSSAAGLAVMGKVQGQWAVNGISIDSRAVEQGDLFVALKAERDGHAFVANALAAGAGAALVSDPNCAPEGAPLLIVPDTLVGLENLATQARRRNVLATRVAITGSVGKTTVKEMTAAALSATAKTHRSVKSYNNHWGVPLTLARMPADARFGVFEIGMNHGGEIARLSPQVRPHIAAITMVAPVHIEHFADETGIADAKAEIFLGLDPGGTALIPGENTHAVRLAARARDRDGVTLLTFGMHAGFDAHIVSIEELASGRKVTADVMGQRLSWFIREPGAHWVHNGLCALTLAVLAGGDGQAAAHALSEFGAIDGRGVSRPISLAAGGFFVLVDEAYNANPASMAEAITTLAGRPGLRRIAALGDMLELGVHENIYHAGLAEPIAAASIDLVYCAGPRMKHLWDALPASQRGAYAETAAALAPILADAVREGDVVMVKGSNGSRMAEVVRALQALDVQPGDR</sequence>
<dbReference type="UniPathway" id="UPA00219"/>
<dbReference type="InterPro" id="IPR036615">
    <property type="entry name" value="Mur_ligase_C_dom_sf"/>
</dbReference>
<evidence type="ECO:0000259" key="12">
    <source>
        <dbReference type="Pfam" id="PF01225"/>
    </source>
</evidence>
<dbReference type="GO" id="GO:0008766">
    <property type="term" value="F:UDP-N-acetylmuramoylalanyl-D-glutamyl-2,6-diaminopimelate-D-alanyl-D-alanine ligase activity"/>
    <property type="evidence" value="ECO:0007669"/>
    <property type="project" value="RHEA"/>
</dbReference>
<evidence type="ECO:0000313" key="15">
    <source>
        <dbReference type="EMBL" id="GBF58673.1"/>
    </source>
</evidence>
<dbReference type="Pfam" id="PF08245">
    <property type="entry name" value="Mur_ligase_M"/>
    <property type="match status" value="1"/>
</dbReference>
<evidence type="ECO:0000256" key="10">
    <source>
        <dbReference type="HAMAP-Rule" id="MF_02019"/>
    </source>
</evidence>
<feature type="domain" description="Mur ligase C-terminal" evidence="13">
    <location>
        <begin position="341"/>
        <end position="445"/>
    </location>
</feature>